<evidence type="ECO:0000256" key="1">
    <source>
        <dbReference type="SAM" id="SignalP"/>
    </source>
</evidence>
<reference evidence="3" key="1">
    <citation type="submission" date="2016-11" db="UniProtKB">
        <authorList>
            <consortium name="WormBaseParasite"/>
        </authorList>
    </citation>
    <scope>IDENTIFICATION</scope>
</reference>
<dbReference type="Proteomes" id="UP000095282">
    <property type="component" value="Unplaced"/>
</dbReference>
<name>A0A1I7V1J2_9PELO</name>
<dbReference type="eggNOG" id="ENOG502TG4W">
    <property type="taxonomic scope" value="Eukaryota"/>
</dbReference>
<proteinExistence type="predicted"/>
<keyword evidence="1" id="KW-0732">Signal</keyword>
<sequence>MAKFLATVILVSSVAFTSVSAAAATKLKVCEKAVNLGLTFYTAKECEPILTCIEPTLYNTPEDTAAIIDKGKSCVINNSMSKALPALSLYNGFNGCTDLMALLDKLTTPFMNQCKVPINKCLAVLNNCKKNNQKTGAAKQTACMNNVYGEGIAIVTKAFINKVCTALSKKMTSKEWGCCKTYAPKVVNVQGYACYNIVI</sequence>
<feature type="chain" id="PRO_5009309657" evidence="1">
    <location>
        <begin position="22"/>
        <end position="199"/>
    </location>
</feature>
<organism evidence="2 3">
    <name type="scientific">Caenorhabditis tropicalis</name>
    <dbReference type="NCBI Taxonomy" id="1561998"/>
    <lineage>
        <taxon>Eukaryota</taxon>
        <taxon>Metazoa</taxon>
        <taxon>Ecdysozoa</taxon>
        <taxon>Nematoda</taxon>
        <taxon>Chromadorea</taxon>
        <taxon>Rhabditida</taxon>
        <taxon>Rhabditina</taxon>
        <taxon>Rhabditomorpha</taxon>
        <taxon>Rhabditoidea</taxon>
        <taxon>Rhabditidae</taxon>
        <taxon>Peloderinae</taxon>
        <taxon>Caenorhabditis</taxon>
    </lineage>
</organism>
<evidence type="ECO:0000313" key="2">
    <source>
        <dbReference type="Proteomes" id="UP000095282"/>
    </source>
</evidence>
<dbReference type="WBParaSite" id="Csp11.Scaffold630.g21472.t1">
    <property type="protein sequence ID" value="Csp11.Scaffold630.g21472.t1"/>
    <property type="gene ID" value="Csp11.Scaffold630.g21472"/>
</dbReference>
<dbReference type="PANTHER" id="PTHR36161:SF2">
    <property type="entry name" value="DUF19 DOMAIN-CONTAINING PROTEIN"/>
    <property type="match status" value="1"/>
</dbReference>
<dbReference type="STRING" id="1561998.A0A1I7V1J2"/>
<feature type="signal peptide" evidence="1">
    <location>
        <begin position="1"/>
        <end position="21"/>
    </location>
</feature>
<accession>A0A1I7V1J2</accession>
<evidence type="ECO:0000313" key="3">
    <source>
        <dbReference type="WBParaSite" id="Csp11.Scaffold630.g21472.t1"/>
    </source>
</evidence>
<keyword evidence="2" id="KW-1185">Reference proteome</keyword>
<dbReference type="PANTHER" id="PTHR36161">
    <property type="entry name" value="PROTEIN CBG06377-RELATED"/>
    <property type="match status" value="1"/>
</dbReference>
<dbReference type="AlphaFoldDB" id="A0A1I7V1J2"/>
<protein>
    <submittedName>
        <fullName evidence="3">DUF19 domain-containing protein</fullName>
    </submittedName>
</protein>